<keyword evidence="1" id="KW-0805">Transcription regulation</keyword>
<dbReference type="Gene3D" id="1.10.357.10">
    <property type="entry name" value="Tetracycline Repressor, domain 2"/>
    <property type="match status" value="1"/>
</dbReference>
<dbReference type="SUPFAM" id="SSF48498">
    <property type="entry name" value="Tetracyclin repressor-like, C-terminal domain"/>
    <property type="match status" value="1"/>
</dbReference>
<evidence type="ECO:0000256" key="4">
    <source>
        <dbReference type="PROSITE-ProRule" id="PRU00335"/>
    </source>
</evidence>
<evidence type="ECO:0000256" key="3">
    <source>
        <dbReference type="ARBA" id="ARBA00023163"/>
    </source>
</evidence>
<evidence type="ECO:0000313" key="7">
    <source>
        <dbReference type="EMBL" id="TQM67284.1"/>
    </source>
</evidence>
<dbReference type="InterPro" id="IPR049445">
    <property type="entry name" value="TetR_SbtR-like_C"/>
</dbReference>
<dbReference type="InterPro" id="IPR009057">
    <property type="entry name" value="Homeodomain-like_sf"/>
</dbReference>
<protein>
    <submittedName>
        <fullName evidence="7">TetR family transcriptional regulator</fullName>
    </submittedName>
</protein>
<dbReference type="PROSITE" id="PS50977">
    <property type="entry name" value="HTH_TETR_2"/>
    <property type="match status" value="1"/>
</dbReference>
<evidence type="ECO:0000259" key="6">
    <source>
        <dbReference type="PROSITE" id="PS50977"/>
    </source>
</evidence>
<dbReference type="InterPro" id="IPR001647">
    <property type="entry name" value="HTH_TetR"/>
</dbReference>
<evidence type="ECO:0000256" key="5">
    <source>
        <dbReference type="SAM" id="MobiDB-lite"/>
    </source>
</evidence>
<dbReference type="RefSeq" id="WP_246077045.1">
    <property type="nucleotide sequence ID" value="NZ_VFPO01000001.1"/>
</dbReference>
<proteinExistence type="predicted"/>
<keyword evidence="2 4" id="KW-0238">DNA-binding</keyword>
<name>A0A543I9M6_9ACTN</name>
<gene>
    <name evidence="7" type="ORF">FHX41_0889</name>
</gene>
<evidence type="ECO:0000256" key="2">
    <source>
        <dbReference type="ARBA" id="ARBA00023125"/>
    </source>
</evidence>
<feature type="domain" description="HTH tetR-type" evidence="6">
    <location>
        <begin position="17"/>
        <end position="75"/>
    </location>
</feature>
<dbReference type="PANTHER" id="PTHR30055:SF234">
    <property type="entry name" value="HTH-TYPE TRANSCRIPTIONAL REGULATOR BETI"/>
    <property type="match status" value="1"/>
</dbReference>
<feature type="region of interest" description="Disordered" evidence="5">
    <location>
        <begin position="194"/>
        <end position="218"/>
    </location>
</feature>
<dbReference type="Pfam" id="PF21597">
    <property type="entry name" value="TetR_C_43"/>
    <property type="match status" value="1"/>
</dbReference>
<dbReference type="EMBL" id="VFPO01000001">
    <property type="protein sequence ID" value="TQM67284.1"/>
    <property type="molecule type" value="Genomic_DNA"/>
</dbReference>
<feature type="DNA-binding region" description="H-T-H motif" evidence="4">
    <location>
        <begin position="38"/>
        <end position="57"/>
    </location>
</feature>
<dbReference type="GO" id="GO:0003700">
    <property type="term" value="F:DNA-binding transcription factor activity"/>
    <property type="evidence" value="ECO:0007669"/>
    <property type="project" value="TreeGrafter"/>
</dbReference>
<dbReference type="Proteomes" id="UP000316706">
    <property type="component" value="Unassembled WGS sequence"/>
</dbReference>
<dbReference type="GO" id="GO:0000976">
    <property type="term" value="F:transcription cis-regulatory region binding"/>
    <property type="evidence" value="ECO:0007669"/>
    <property type="project" value="TreeGrafter"/>
</dbReference>
<dbReference type="InterPro" id="IPR050109">
    <property type="entry name" value="HTH-type_TetR-like_transc_reg"/>
</dbReference>
<sequence length="218" mass="24270">MTSTARAPMSGRRAQAARNDELIREAARAVFTADPGAPISAVAEHAGVGISALYRRYKSKEDLLQKLADEGMDRYLALVEAALEDDGDAWESFAAFMRRCLDIGAGSLTMRLAGDFEVTEDMSRKGRRLYAATERLLRRAKEAGALRPEIEAGDISVILEHLHGIRIGDDERMKRLQHRYLALMLDALRSTESRNGAGREELPGPAPTWQELRRRYDG</sequence>
<dbReference type="PANTHER" id="PTHR30055">
    <property type="entry name" value="HTH-TYPE TRANSCRIPTIONAL REGULATOR RUTR"/>
    <property type="match status" value="1"/>
</dbReference>
<comment type="caution">
    <text evidence="7">The sequence shown here is derived from an EMBL/GenBank/DDBJ whole genome shotgun (WGS) entry which is preliminary data.</text>
</comment>
<dbReference type="AlphaFoldDB" id="A0A543I9M6"/>
<dbReference type="InterPro" id="IPR036271">
    <property type="entry name" value="Tet_transcr_reg_TetR-rel_C_sf"/>
</dbReference>
<accession>A0A543I9M6</accession>
<organism evidence="7 8">
    <name type="scientific">Actinomadura hallensis</name>
    <dbReference type="NCBI Taxonomy" id="337895"/>
    <lineage>
        <taxon>Bacteria</taxon>
        <taxon>Bacillati</taxon>
        <taxon>Actinomycetota</taxon>
        <taxon>Actinomycetes</taxon>
        <taxon>Streptosporangiales</taxon>
        <taxon>Thermomonosporaceae</taxon>
        <taxon>Actinomadura</taxon>
    </lineage>
</organism>
<keyword evidence="8" id="KW-1185">Reference proteome</keyword>
<evidence type="ECO:0000256" key="1">
    <source>
        <dbReference type="ARBA" id="ARBA00023015"/>
    </source>
</evidence>
<keyword evidence="3" id="KW-0804">Transcription</keyword>
<dbReference type="SUPFAM" id="SSF46689">
    <property type="entry name" value="Homeodomain-like"/>
    <property type="match status" value="1"/>
</dbReference>
<dbReference type="Pfam" id="PF00440">
    <property type="entry name" value="TetR_N"/>
    <property type="match status" value="1"/>
</dbReference>
<evidence type="ECO:0000313" key="8">
    <source>
        <dbReference type="Proteomes" id="UP000316706"/>
    </source>
</evidence>
<reference evidence="7 8" key="1">
    <citation type="submission" date="2019-06" db="EMBL/GenBank/DDBJ databases">
        <title>Sequencing the genomes of 1000 actinobacteria strains.</title>
        <authorList>
            <person name="Klenk H.-P."/>
        </authorList>
    </citation>
    <scope>NUCLEOTIDE SEQUENCE [LARGE SCALE GENOMIC DNA]</scope>
    <source>
        <strain evidence="7 8">DSM 45043</strain>
    </source>
</reference>